<organism evidence="1 2">
    <name type="scientific">Methylobacterium haplocladii</name>
    <dbReference type="NCBI Taxonomy" id="1176176"/>
    <lineage>
        <taxon>Bacteria</taxon>
        <taxon>Pseudomonadati</taxon>
        <taxon>Pseudomonadota</taxon>
        <taxon>Alphaproteobacteria</taxon>
        <taxon>Hyphomicrobiales</taxon>
        <taxon>Methylobacteriaceae</taxon>
        <taxon>Methylobacterium</taxon>
    </lineage>
</organism>
<dbReference type="AlphaFoldDB" id="A0A512IUM8"/>
<name>A0A512IUM8_9HYPH</name>
<gene>
    <name evidence="1" type="ORF">MHA02_37530</name>
</gene>
<proteinExistence type="predicted"/>
<dbReference type="OrthoDB" id="7999744at2"/>
<evidence type="ECO:0000313" key="2">
    <source>
        <dbReference type="Proteomes" id="UP000321258"/>
    </source>
</evidence>
<protein>
    <submittedName>
        <fullName evidence="1">Uncharacterized protein</fullName>
    </submittedName>
</protein>
<dbReference type="EMBL" id="BJZT01000042">
    <property type="protein sequence ID" value="GEP01366.1"/>
    <property type="molecule type" value="Genomic_DNA"/>
</dbReference>
<dbReference type="RefSeq" id="WP_147081603.1">
    <property type="nucleotide sequence ID" value="NZ_BJZT01000042.1"/>
</dbReference>
<comment type="caution">
    <text evidence="1">The sequence shown here is derived from an EMBL/GenBank/DDBJ whole genome shotgun (WGS) entry which is preliminary data.</text>
</comment>
<reference evidence="1 2" key="1">
    <citation type="submission" date="2019-07" db="EMBL/GenBank/DDBJ databases">
        <title>Whole genome shotgun sequence of Methylobacterium haplocladii NBRC 107714.</title>
        <authorList>
            <person name="Hosoyama A."/>
            <person name="Uohara A."/>
            <person name="Ohji S."/>
            <person name="Ichikawa N."/>
        </authorList>
    </citation>
    <scope>NUCLEOTIDE SEQUENCE [LARGE SCALE GENOMIC DNA]</scope>
    <source>
        <strain evidence="1 2">NBRC 107714</strain>
    </source>
</reference>
<evidence type="ECO:0000313" key="1">
    <source>
        <dbReference type="EMBL" id="GEP01366.1"/>
    </source>
</evidence>
<accession>A0A512IUM8</accession>
<sequence length="94" mass="10078">MSFILRAALAIGALSYFALQRDGSVPPTGELTAMAERQSVQITALAGALPTEMRAAATQAVTAELVKRLSTDTASRDTLMAVDRRPDWRGSDLR</sequence>
<dbReference type="Proteomes" id="UP000321258">
    <property type="component" value="Unassembled WGS sequence"/>
</dbReference>
<keyword evidence="2" id="KW-1185">Reference proteome</keyword>